<feature type="region of interest" description="Disordered" evidence="1">
    <location>
        <begin position="399"/>
        <end position="456"/>
    </location>
</feature>
<dbReference type="Proteomes" id="UP001162972">
    <property type="component" value="Chromosome 8"/>
</dbReference>
<feature type="compositionally biased region" description="Basic and acidic residues" evidence="1">
    <location>
        <begin position="181"/>
        <end position="191"/>
    </location>
</feature>
<evidence type="ECO:0000313" key="3">
    <source>
        <dbReference type="Proteomes" id="UP001162972"/>
    </source>
</evidence>
<feature type="region of interest" description="Disordered" evidence="1">
    <location>
        <begin position="273"/>
        <end position="293"/>
    </location>
</feature>
<feature type="compositionally biased region" description="Basic and acidic residues" evidence="1">
    <location>
        <begin position="556"/>
        <end position="568"/>
    </location>
</feature>
<keyword evidence="3" id="KW-1185">Reference proteome</keyword>
<accession>A0AAD6KV79</accession>
<comment type="caution">
    <text evidence="2">The sequence shown here is derived from an EMBL/GenBank/DDBJ whole genome shotgun (WGS) entry which is preliminary data.</text>
</comment>
<feature type="compositionally biased region" description="Basic and acidic residues" evidence="1">
    <location>
        <begin position="114"/>
        <end position="123"/>
    </location>
</feature>
<feature type="compositionally biased region" description="Polar residues" evidence="1">
    <location>
        <begin position="609"/>
        <end position="618"/>
    </location>
</feature>
<feature type="region of interest" description="Disordered" evidence="1">
    <location>
        <begin position="548"/>
        <end position="645"/>
    </location>
</feature>
<sequence length="645" mass="67346">MEESKNESVSSRDVAGLSTVTVSERVDSGDSTTIATTPGVVDSVAIEQGQGKLECSSSEDVKAKEGGSWNEDEVMVERSSSEGVDDGCARDLCDGGGGEASKETATCDSADGDLGTRENRDSGVDSSNSGFESSQPAEPEEGKPVESGEKGREVSGNSSKASPEVQELRVESEAGQSSKVAESEGEGKPVEGGDEDMDVSGNGDKTSSEVGVAGADVHLQSVENASVIGGETQVVVEEVTVVTTEETLKRESVEEDVEGEKIEASQKVTSLGIGLSGNESQDQRAENGAGGLSVVVGDSVGETQVVEKSELVEEAAGKTEDKDDNVNDALQDSETLEVGVLHDEVWNSGTETAALTSPSTVEDTSVETEVIEEVAEALDPRVEASGSGALERALAGNSEGLISTSGGPSVLPEKDGLANSDSKLLDKQTQVAVGGRVASTDDENITCPNTEDSQSSYQPAQIVVEAGAVAKENNVLLNPVKSKKLITECLVNDAEEAGLRKEQVITVLQQQKTDIGSGSTETRTKTECGGIEIDVEVALTNNVEVLISPTGAPDPSVKDQQLKTEEGLGKSASCHPAHVDSVKEKLMEGQEQASYTEELEGERKRVEEQNSQVETESGITELDTRLMDGRESVIASNEEALNPTK</sequence>
<feature type="compositionally biased region" description="Polar residues" evidence="1">
    <location>
        <begin position="124"/>
        <end position="136"/>
    </location>
</feature>
<feature type="region of interest" description="Disordered" evidence="1">
    <location>
        <begin position="1"/>
        <end position="209"/>
    </location>
</feature>
<feature type="compositionally biased region" description="Polar residues" evidence="1">
    <location>
        <begin position="419"/>
        <end position="431"/>
    </location>
</feature>
<dbReference type="AlphaFoldDB" id="A0AAD6KV79"/>
<dbReference type="EMBL" id="JAPFFJ010000004">
    <property type="protein sequence ID" value="KAJ6429022.1"/>
    <property type="molecule type" value="Genomic_DNA"/>
</dbReference>
<feature type="compositionally biased region" description="Basic and acidic residues" evidence="1">
    <location>
        <begin position="577"/>
        <end position="588"/>
    </location>
</feature>
<organism evidence="2 3">
    <name type="scientific">Salix udensis</name>
    <dbReference type="NCBI Taxonomy" id="889485"/>
    <lineage>
        <taxon>Eukaryota</taxon>
        <taxon>Viridiplantae</taxon>
        <taxon>Streptophyta</taxon>
        <taxon>Embryophyta</taxon>
        <taxon>Tracheophyta</taxon>
        <taxon>Spermatophyta</taxon>
        <taxon>Magnoliopsida</taxon>
        <taxon>eudicotyledons</taxon>
        <taxon>Gunneridae</taxon>
        <taxon>Pentapetalae</taxon>
        <taxon>rosids</taxon>
        <taxon>fabids</taxon>
        <taxon>Malpighiales</taxon>
        <taxon>Salicaceae</taxon>
        <taxon>Saliceae</taxon>
        <taxon>Salix</taxon>
    </lineage>
</organism>
<evidence type="ECO:0000313" key="2">
    <source>
        <dbReference type="EMBL" id="KAJ6429022.1"/>
    </source>
</evidence>
<protein>
    <submittedName>
        <fullName evidence="2">Uncharacterized protein</fullName>
    </submittedName>
</protein>
<feature type="compositionally biased region" description="Basic and acidic residues" evidence="1">
    <location>
        <begin position="622"/>
        <end position="631"/>
    </location>
</feature>
<feature type="compositionally biased region" description="Basic and acidic residues" evidence="1">
    <location>
        <begin position="314"/>
        <end position="325"/>
    </location>
</feature>
<feature type="compositionally biased region" description="Basic and acidic residues" evidence="1">
    <location>
        <begin position="140"/>
        <end position="153"/>
    </location>
</feature>
<gene>
    <name evidence="2" type="ORF">OIU84_020625</name>
</gene>
<evidence type="ECO:0000256" key="1">
    <source>
        <dbReference type="SAM" id="MobiDB-lite"/>
    </source>
</evidence>
<proteinExistence type="predicted"/>
<name>A0AAD6KV79_9ROSI</name>
<feature type="compositionally biased region" description="Polar residues" evidence="1">
    <location>
        <begin position="446"/>
        <end position="456"/>
    </location>
</feature>
<feature type="region of interest" description="Disordered" evidence="1">
    <location>
        <begin position="314"/>
        <end position="333"/>
    </location>
</feature>
<reference evidence="2 3" key="1">
    <citation type="journal article" date="2023" name="Int. J. Mol. Sci.">
        <title>De Novo Assembly and Annotation of 11 Diverse Shrub Willow (Salix) Genomes Reveals Novel Gene Organization in Sex-Linked Regions.</title>
        <authorList>
            <person name="Hyden B."/>
            <person name="Feng K."/>
            <person name="Yates T.B."/>
            <person name="Jawdy S."/>
            <person name="Cereghino C."/>
            <person name="Smart L.B."/>
            <person name="Muchero W."/>
        </authorList>
    </citation>
    <scope>NUCLEOTIDE SEQUENCE [LARGE SCALE GENOMIC DNA]</scope>
    <source>
        <tissue evidence="2">Shoot tip</tissue>
    </source>
</reference>